<dbReference type="EC" id="3.2.2.-" evidence="5"/>
<evidence type="ECO:0000256" key="5">
    <source>
        <dbReference type="HAMAP-Rule" id="MF_00527"/>
    </source>
</evidence>
<dbReference type="InterPro" id="IPR011034">
    <property type="entry name" value="Formyl_transferase-like_C_sf"/>
</dbReference>
<dbReference type="FunFam" id="3.10.300.10:FF:000001">
    <property type="entry name" value="Putative 3-methyladenine DNA glycosylase"/>
    <property type="match status" value="1"/>
</dbReference>
<evidence type="ECO:0000256" key="4">
    <source>
        <dbReference type="ARBA" id="ARBA00023204"/>
    </source>
</evidence>
<dbReference type="NCBIfam" id="TIGR00567">
    <property type="entry name" value="3mg"/>
    <property type="match status" value="1"/>
</dbReference>
<evidence type="ECO:0000256" key="2">
    <source>
        <dbReference type="ARBA" id="ARBA00022763"/>
    </source>
</evidence>
<organism evidence="6 7">
    <name type="scientific">Phnomibacter ginsenosidimutans</name>
    <dbReference type="NCBI Taxonomy" id="2676868"/>
    <lineage>
        <taxon>Bacteria</taxon>
        <taxon>Pseudomonadati</taxon>
        <taxon>Bacteroidota</taxon>
        <taxon>Chitinophagia</taxon>
        <taxon>Chitinophagales</taxon>
        <taxon>Chitinophagaceae</taxon>
        <taxon>Phnomibacter</taxon>
    </lineage>
</organism>
<dbReference type="EMBL" id="CP046566">
    <property type="protein sequence ID" value="QGW29052.1"/>
    <property type="molecule type" value="Genomic_DNA"/>
</dbReference>
<reference evidence="6 7" key="1">
    <citation type="submission" date="2019-11" db="EMBL/GenBank/DDBJ databases">
        <authorList>
            <person name="Im W.T."/>
        </authorList>
    </citation>
    <scope>NUCLEOTIDE SEQUENCE [LARGE SCALE GENOMIC DNA]</scope>
    <source>
        <strain evidence="6 7">SB-02</strain>
    </source>
</reference>
<keyword evidence="2 5" id="KW-0227">DNA damage</keyword>
<dbReference type="PANTHER" id="PTHR10429:SF0">
    <property type="entry name" value="DNA-3-METHYLADENINE GLYCOSYLASE"/>
    <property type="match status" value="1"/>
</dbReference>
<dbReference type="HAMAP" id="MF_00527">
    <property type="entry name" value="3MGH"/>
    <property type="match status" value="1"/>
</dbReference>
<proteinExistence type="inferred from homology"/>
<accession>A0A6I6GQ22</accession>
<dbReference type="GO" id="GO:0003905">
    <property type="term" value="F:alkylbase DNA N-glycosylase activity"/>
    <property type="evidence" value="ECO:0007669"/>
    <property type="project" value="InterPro"/>
</dbReference>
<comment type="similarity">
    <text evidence="1 5">Belongs to the DNA glycosylase MPG family.</text>
</comment>
<evidence type="ECO:0000256" key="1">
    <source>
        <dbReference type="ARBA" id="ARBA00009232"/>
    </source>
</evidence>
<dbReference type="Proteomes" id="UP000426027">
    <property type="component" value="Chromosome"/>
</dbReference>
<dbReference type="AlphaFoldDB" id="A0A6I6GQ22"/>
<keyword evidence="4 5" id="KW-0234">DNA repair</keyword>
<dbReference type="KEGG" id="fls:GLV81_13925"/>
<keyword evidence="3 5" id="KW-0378">Hydrolase</keyword>
<dbReference type="Gene3D" id="3.10.300.10">
    <property type="entry name" value="Methylpurine-DNA glycosylase (MPG)"/>
    <property type="match status" value="1"/>
</dbReference>
<dbReference type="CDD" id="cd00540">
    <property type="entry name" value="AAG"/>
    <property type="match status" value="1"/>
</dbReference>
<evidence type="ECO:0000313" key="7">
    <source>
        <dbReference type="Proteomes" id="UP000426027"/>
    </source>
</evidence>
<dbReference type="GO" id="GO:0006284">
    <property type="term" value="P:base-excision repair"/>
    <property type="evidence" value="ECO:0007669"/>
    <property type="project" value="InterPro"/>
</dbReference>
<dbReference type="GO" id="GO:0003677">
    <property type="term" value="F:DNA binding"/>
    <property type="evidence" value="ECO:0007669"/>
    <property type="project" value="InterPro"/>
</dbReference>
<name>A0A6I6GQ22_9BACT</name>
<protein>
    <recommendedName>
        <fullName evidence="5">Putative 3-methyladenine DNA glycosylase</fullName>
        <ecNumber evidence="5">3.2.2.-</ecNumber>
    </recommendedName>
</protein>
<dbReference type="Pfam" id="PF02245">
    <property type="entry name" value="Pur_DNA_glyco"/>
    <property type="match status" value="1"/>
</dbReference>
<dbReference type="RefSeq" id="WP_157479405.1">
    <property type="nucleotide sequence ID" value="NZ_CP046566.1"/>
</dbReference>
<dbReference type="PANTHER" id="PTHR10429">
    <property type="entry name" value="DNA-3-METHYLADENINE GLYCOSYLASE"/>
    <property type="match status" value="1"/>
</dbReference>
<evidence type="ECO:0000313" key="6">
    <source>
        <dbReference type="EMBL" id="QGW29052.1"/>
    </source>
</evidence>
<gene>
    <name evidence="6" type="ORF">GLV81_13925</name>
</gene>
<dbReference type="SUPFAM" id="SSF50486">
    <property type="entry name" value="FMT C-terminal domain-like"/>
    <property type="match status" value="1"/>
</dbReference>
<dbReference type="InterPro" id="IPR036995">
    <property type="entry name" value="MPG_sf"/>
</dbReference>
<evidence type="ECO:0000256" key="3">
    <source>
        <dbReference type="ARBA" id="ARBA00022801"/>
    </source>
</evidence>
<sequence>MKPLSISFYRQTDVVQVAAQLLGKVLHTRWDNEHCYARIVETEAYNGVVDKASHAYGNRRTNRTETMYATGGIAYVYLCYGMHHLFNVVTGKKDVPQAVLIRAAEPMFGIEHMLERRNKKQLDATLTKGPGSLAQAMGIHTLHSGESLTGQQIWIADDGFSYNESDIIATPRIGVDYAGEDALLPYRFIVKGNKFVSGKTAQNR</sequence>
<dbReference type="InterPro" id="IPR003180">
    <property type="entry name" value="MPG"/>
</dbReference>
<keyword evidence="7" id="KW-1185">Reference proteome</keyword>